<gene>
    <name evidence="2" type="ORF">TNCV_1648941</name>
</gene>
<proteinExistence type="predicted"/>
<sequence>MHTRRCYSLQDNQRKRKSTGFNPGSLSKRSRQELQNKKNRKNEEALNFQNWWRNQKVTDHIVGAGRYECAHWTIAV</sequence>
<dbReference type="EMBL" id="BMAU01021194">
    <property type="protein sequence ID" value="GFX96859.1"/>
    <property type="molecule type" value="Genomic_DNA"/>
</dbReference>
<protein>
    <submittedName>
        <fullName evidence="2">Uncharacterized protein</fullName>
    </submittedName>
</protein>
<evidence type="ECO:0000313" key="2">
    <source>
        <dbReference type="EMBL" id="GFX96859.1"/>
    </source>
</evidence>
<feature type="compositionally biased region" description="Basic and acidic residues" evidence="1">
    <location>
        <begin position="30"/>
        <end position="41"/>
    </location>
</feature>
<accession>A0A8X6RQF3</accession>
<organism evidence="2 3">
    <name type="scientific">Trichonephila clavipes</name>
    <name type="common">Golden silk orbweaver</name>
    <name type="synonym">Nephila clavipes</name>
    <dbReference type="NCBI Taxonomy" id="2585209"/>
    <lineage>
        <taxon>Eukaryota</taxon>
        <taxon>Metazoa</taxon>
        <taxon>Ecdysozoa</taxon>
        <taxon>Arthropoda</taxon>
        <taxon>Chelicerata</taxon>
        <taxon>Arachnida</taxon>
        <taxon>Araneae</taxon>
        <taxon>Araneomorphae</taxon>
        <taxon>Entelegynae</taxon>
        <taxon>Araneoidea</taxon>
        <taxon>Nephilidae</taxon>
        <taxon>Trichonephila</taxon>
    </lineage>
</organism>
<reference evidence="2" key="1">
    <citation type="submission" date="2020-08" db="EMBL/GenBank/DDBJ databases">
        <title>Multicomponent nature underlies the extraordinary mechanical properties of spider dragline silk.</title>
        <authorList>
            <person name="Kono N."/>
            <person name="Nakamura H."/>
            <person name="Mori M."/>
            <person name="Yoshida Y."/>
            <person name="Ohtoshi R."/>
            <person name="Malay A.D."/>
            <person name="Moran D.A.P."/>
            <person name="Tomita M."/>
            <person name="Numata K."/>
            <person name="Arakawa K."/>
        </authorList>
    </citation>
    <scope>NUCLEOTIDE SEQUENCE</scope>
</reference>
<name>A0A8X6RQF3_TRICX</name>
<evidence type="ECO:0000313" key="3">
    <source>
        <dbReference type="Proteomes" id="UP000887159"/>
    </source>
</evidence>
<dbReference type="AlphaFoldDB" id="A0A8X6RQF3"/>
<comment type="caution">
    <text evidence="2">The sequence shown here is derived from an EMBL/GenBank/DDBJ whole genome shotgun (WGS) entry which is preliminary data.</text>
</comment>
<evidence type="ECO:0000256" key="1">
    <source>
        <dbReference type="SAM" id="MobiDB-lite"/>
    </source>
</evidence>
<feature type="region of interest" description="Disordered" evidence="1">
    <location>
        <begin position="1"/>
        <end position="41"/>
    </location>
</feature>
<keyword evidence="3" id="KW-1185">Reference proteome</keyword>
<dbReference type="Proteomes" id="UP000887159">
    <property type="component" value="Unassembled WGS sequence"/>
</dbReference>